<name>B3RUH3_TRIAD</name>
<dbReference type="KEGG" id="tad:TRIADDRAFT_55288"/>
<dbReference type="eggNOG" id="ENOG502T174">
    <property type="taxonomic scope" value="Eukaryota"/>
</dbReference>
<protein>
    <submittedName>
        <fullName evidence="1">Uncharacterized protein</fullName>
    </submittedName>
</protein>
<evidence type="ECO:0000313" key="2">
    <source>
        <dbReference type="Proteomes" id="UP000009022"/>
    </source>
</evidence>
<evidence type="ECO:0000313" key="1">
    <source>
        <dbReference type="EMBL" id="EDV25332.1"/>
    </source>
</evidence>
<dbReference type="Proteomes" id="UP000009022">
    <property type="component" value="Unassembled WGS sequence"/>
</dbReference>
<dbReference type="RefSeq" id="XP_002111365.1">
    <property type="nucleotide sequence ID" value="XM_002111329.1"/>
</dbReference>
<dbReference type="OMA" id="INAQLIW"/>
<dbReference type="AlphaFoldDB" id="B3RUH3"/>
<dbReference type="SUPFAM" id="SSF47391">
    <property type="entry name" value="Dimerization-anchoring domain of cAMP-dependent PK regulatory subunit"/>
    <property type="match status" value="1"/>
</dbReference>
<dbReference type="GeneID" id="6753060"/>
<dbReference type="OrthoDB" id="6150766at2759"/>
<dbReference type="CDD" id="cd22977">
    <property type="entry name" value="DD_FBXL13"/>
    <property type="match status" value="1"/>
</dbReference>
<accession>B3RUH3</accession>
<gene>
    <name evidence="1" type="ORF">TRIADDRAFT_55288</name>
</gene>
<proteinExistence type="predicted"/>
<dbReference type="CTD" id="6753060"/>
<sequence length="160" mass="19519">MILPLQKKDPELWFYLKKHKMLALFECILSGLIVECPEDPKGFIIEKIKSLQGQEINAQLIWDMFISEENKPKESMIKSSWIDSIFDLDFEEDNQPTPEMYYTAYTFYNTYLTVKAIKGWKLFHQYQKEKKLEIDNRYRKARHWHRKRVKWQILIKWHVS</sequence>
<dbReference type="STRING" id="10228.B3RUH3"/>
<reference evidence="1 2" key="1">
    <citation type="journal article" date="2008" name="Nature">
        <title>The Trichoplax genome and the nature of placozoans.</title>
        <authorList>
            <person name="Srivastava M."/>
            <person name="Begovic E."/>
            <person name="Chapman J."/>
            <person name="Putnam N.H."/>
            <person name="Hellsten U."/>
            <person name="Kawashima T."/>
            <person name="Kuo A."/>
            <person name="Mitros T."/>
            <person name="Salamov A."/>
            <person name="Carpenter M.L."/>
            <person name="Signorovitch A.Y."/>
            <person name="Moreno M.A."/>
            <person name="Kamm K."/>
            <person name="Grimwood J."/>
            <person name="Schmutz J."/>
            <person name="Shapiro H."/>
            <person name="Grigoriev I.V."/>
            <person name="Buss L.W."/>
            <person name="Schierwater B."/>
            <person name="Dellaporta S.L."/>
            <person name="Rokhsar D.S."/>
        </authorList>
    </citation>
    <scope>NUCLEOTIDE SEQUENCE [LARGE SCALE GENOMIC DNA]</scope>
    <source>
        <strain evidence="1 2">Grell-BS-1999</strain>
    </source>
</reference>
<keyword evidence="2" id="KW-1185">Reference proteome</keyword>
<dbReference type="InParanoid" id="B3RUH3"/>
<dbReference type="EMBL" id="DS985244">
    <property type="protein sequence ID" value="EDV25332.1"/>
    <property type="molecule type" value="Genomic_DNA"/>
</dbReference>
<dbReference type="HOGENOM" id="CLU_1654411_0_0_1"/>
<dbReference type="PhylomeDB" id="B3RUH3"/>
<organism evidence="1 2">
    <name type="scientific">Trichoplax adhaerens</name>
    <name type="common">Trichoplax reptans</name>
    <dbReference type="NCBI Taxonomy" id="10228"/>
    <lineage>
        <taxon>Eukaryota</taxon>
        <taxon>Metazoa</taxon>
        <taxon>Placozoa</taxon>
        <taxon>Uniplacotomia</taxon>
        <taxon>Trichoplacea</taxon>
        <taxon>Trichoplacidae</taxon>
        <taxon>Trichoplax</taxon>
    </lineage>
</organism>